<evidence type="ECO:0000259" key="1">
    <source>
        <dbReference type="PROSITE" id="PS50983"/>
    </source>
</evidence>
<proteinExistence type="predicted"/>
<dbReference type="Gene3D" id="3.40.50.1980">
    <property type="entry name" value="Nitrogenase molybdenum iron protein domain"/>
    <property type="match status" value="2"/>
</dbReference>
<keyword evidence="3" id="KW-1185">Reference proteome</keyword>
<dbReference type="PANTHER" id="PTHR30535:SF34">
    <property type="entry name" value="MOLYBDATE-BINDING PROTEIN MOLA"/>
    <property type="match status" value="1"/>
</dbReference>
<reference evidence="2 3" key="1">
    <citation type="submission" date="2023-04" db="EMBL/GenBank/DDBJ databases">
        <authorList>
            <person name="Otstavnykh N."/>
            <person name="Seitkalieva A."/>
            <person name="Bystritskaya E."/>
        </authorList>
    </citation>
    <scope>NUCLEOTIDE SEQUENCE [LARGE SCALE GENOMIC DNA]</scope>
    <source>
        <strain evidence="2 3">NRIC 0815</strain>
    </source>
</reference>
<dbReference type="RefSeq" id="WP_284726760.1">
    <property type="nucleotide sequence ID" value="NZ_JASCSA010000006.1"/>
</dbReference>
<feature type="domain" description="Fe/B12 periplasmic-binding" evidence="1">
    <location>
        <begin position="75"/>
        <end position="372"/>
    </location>
</feature>
<dbReference type="Pfam" id="PF01497">
    <property type="entry name" value="Peripla_BP_2"/>
    <property type="match status" value="1"/>
</dbReference>
<accession>A0ABT6UQV7</accession>
<organism evidence="2 3">
    <name type="scientific">Cobetia amphilecti</name>
    <dbReference type="NCBI Taxonomy" id="1055104"/>
    <lineage>
        <taxon>Bacteria</taxon>
        <taxon>Pseudomonadati</taxon>
        <taxon>Pseudomonadota</taxon>
        <taxon>Gammaproteobacteria</taxon>
        <taxon>Oceanospirillales</taxon>
        <taxon>Halomonadaceae</taxon>
        <taxon>Cobetia</taxon>
    </lineage>
</organism>
<evidence type="ECO:0000313" key="2">
    <source>
        <dbReference type="EMBL" id="MDI5884473.1"/>
    </source>
</evidence>
<evidence type="ECO:0000313" key="3">
    <source>
        <dbReference type="Proteomes" id="UP001229025"/>
    </source>
</evidence>
<sequence length="407" mass="44041">MMAVRKTEPRSEPRRLAGVCLLALATVFAGAFSSAPGNLAHAAEPVAKVQTRASFPRQVTDLAGREVTLAASPQRIFLAQPRQLYALLTLLDAPLERIVGWAYPLAVFDPAMTERLETRWPQLATLPALSRASTPSLEGEALLALTPDLVLFDLSQRSRIEGSPLAALLDEVGTPYLYVEFNHHPLQDAPVSVRLLGEVLGVEARAREVDDTIAAHLALIDERLATIAERPRVLINIAPGVKVDCCRTNLHNGVADLVTRAGGRNLAAELAPVSGATLSKEWVLAHPPEAILNTGGQWAKGDGLRAGIGISGEDIQHDLARMVQTLPGWQSLDAVKQGRVMALWHGFHQGPYAIVALEAIARWLHPETFADLDPMATFAYLMNDPTLSRSTGHFWGQLALEAPDTPR</sequence>
<comment type="caution">
    <text evidence="2">The sequence shown here is derived from an EMBL/GenBank/DDBJ whole genome shotgun (WGS) entry which is preliminary data.</text>
</comment>
<dbReference type="Proteomes" id="UP001229025">
    <property type="component" value="Unassembled WGS sequence"/>
</dbReference>
<dbReference type="EMBL" id="JASCSA010000006">
    <property type="protein sequence ID" value="MDI5884473.1"/>
    <property type="molecule type" value="Genomic_DNA"/>
</dbReference>
<dbReference type="InterPro" id="IPR050902">
    <property type="entry name" value="ABC_Transporter_SBP"/>
</dbReference>
<dbReference type="PROSITE" id="PS50983">
    <property type="entry name" value="FE_B12_PBP"/>
    <property type="match status" value="1"/>
</dbReference>
<reference evidence="3" key="2">
    <citation type="submission" date="2023-07" db="EMBL/GenBank/DDBJ databases">
        <title>Genome-based characterization of strain KMM 296 and proposal for reclassification of Cobetia litoralis and Cobetia pacifica, and emended description of the species Cobetia amphilecti and Cobetia marina.</title>
        <authorList>
            <person name="Balabanova L."/>
            <person name="Nedashkovskaya O."/>
        </authorList>
    </citation>
    <scope>NUCLEOTIDE SEQUENCE [LARGE SCALE GENOMIC DNA]</scope>
    <source>
        <strain evidence="3">NRIC 0815</strain>
    </source>
</reference>
<dbReference type="InterPro" id="IPR002491">
    <property type="entry name" value="ABC_transptr_periplasmic_BD"/>
</dbReference>
<dbReference type="PANTHER" id="PTHR30535">
    <property type="entry name" value="VITAMIN B12-BINDING PROTEIN"/>
    <property type="match status" value="1"/>
</dbReference>
<name>A0ABT6UQV7_9GAMM</name>
<dbReference type="SUPFAM" id="SSF53807">
    <property type="entry name" value="Helical backbone' metal receptor"/>
    <property type="match status" value="1"/>
</dbReference>
<protein>
    <submittedName>
        <fullName evidence="2">ABC transporter substrate-binding protein</fullName>
    </submittedName>
</protein>
<gene>
    <name evidence="2" type="ORF">QLT01_08920</name>
</gene>